<name>A0A8J6M7Z1_9FIRM</name>
<evidence type="ECO:0000256" key="4">
    <source>
        <dbReference type="ARBA" id="ARBA00022723"/>
    </source>
</evidence>
<evidence type="ECO:0000256" key="3">
    <source>
        <dbReference type="ARBA" id="ARBA00022597"/>
    </source>
</evidence>
<sequence>MSRTTKNYSSQSHLKGVAVLLLALLAIAPLSGCGPEKGAETETLRVGLALYTQDDTFISTIVQDLERIAQEEELARDIKINLSVADGRSNQTTQLEQVDRLITWGCDVLCVNIVDRTAAAVLIDKAEEAGVPLIFFNRQPVAEDMERWDQLYYVGARAEEGGILQGQLVLKAWLSDRERLDKNGDGILQYVMLEGEPGHQDALLRTEYSIQVLSEAGVELEKLGSDTGNWKRGPAATKMGQWLEEFGDQIEAVIANNDDMALGAIDAYGQTDWELPLVVGVDATAPALQAVAEGTLYGTVLNDAEGIARAMLDLTLALSGVKDSGDTVELTGDHYVWLSYQKVTKENLADFQME</sequence>
<gene>
    <name evidence="11" type="ORF">H8S11_05250</name>
</gene>
<dbReference type="CDD" id="cd01539">
    <property type="entry name" value="PBP1_GGBP"/>
    <property type="match status" value="1"/>
</dbReference>
<keyword evidence="5" id="KW-0732">Signal</keyword>
<dbReference type="InterPro" id="IPR044085">
    <property type="entry name" value="MglB-like_PBP1"/>
</dbReference>
<dbReference type="AlphaFoldDB" id="A0A8J6M7Z1"/>
<accession>A0A8J6M7Z1</accession>
<comment type="caution">
    <text evidence="11">The sequence shown here is derived from an EMBL/GenBank/DDBJ whole genome shotgun (WGS) entry which is preliminary data.</text>
</comment>
<dbReference type="Proteomes" id="UP000628736">
    <property type="component" value="Unassembled WGS sequence"/>
</dbReference>
<evidence type="ECO:0000256" key="1">
    <source>
        <dbReference type="ARBA" id="ARBA00004196"/>
    </source>
</evidence>
<dbReference type="InterPro" id="IPR050555">
    <property type="entry name" value="Bact_Solute-Bind_Prot2"/>
</dbReference>
<keyword evidence="6" id="KW-0574">Periplasm</keyword>
<dbReference type="GO" id="GO:0046872">
    <property type="term" value="F:metal ion binding"/>
    <property type="evidence" value="ECO:0007669"/>
    <property type="project" value="UniProtKB-KW"/>
</dbReference>
<evidence type="ECO:0000256" key="9">
    <source>
        <dbReference type="ARBA" id="ARBA00034344"/>
    </source>
</evidence>
<evidence type="ECO:0000259" key="10">
    <source>
        <dbReference type="Pfam" id="PF13407"/>
    </source>
</evidence>
<keyword evidence="3" id="KW-0762">Sugar transport</keyword>
<dbReference type="GO" id="GO:0030288">
    <property type="term" value="C:outer membrane-bounded periplasmic space"/>
    <property type="evidence" value="ECO:0007669"/>
    <property type="project" value="TreeGrafter"/>
</dbReference>
<keyword evidence="4" id="KW-0479">Metal-binding</keyword>
<comment type="subunit">
    <text evidence="8">The ABC transporter complex is composed of one ATP-binding protein (MglA), two transmembrane proteins (MglC) and a solute-binding protein (MglB).</text>
</comment>
<keyword evidence="12" id="KW-1185">Reference proteome</keyword>
<dbReference type="RefSeq" id="WP_147571233.1">
    <property type="nucleotide sequence ID" value="NZ_JACOPO010000003.1"/>
</dbReference>
<organism evidence="11 12">
    <name type="scientific">Flintibacter hominis</name>
    <dbReference type="NCBI Taxonomy" id="2763048"/>
    <lineage>
        <taxon>Bacteria</taxon>
        <taxon>Bacillati</taxon>
        <taxon>Bacillota</taxon>
        <taxon>Clostridia</taxon>
        <taxon>Eubacteriales</taxon>
        <taxon>Flintibacter</taxon>
    </lineage>
</organism>
<dbReference type="PANTHER" id="PTHR30036">
    <property type="entry name" value="D-XYLOSE-BINDING PERIPLASMIC PROTEIN"/>
    <property type="match status" value="1"/>
</dbReference>
<evidence type="ECO:0000313" key="12">
    <source>
        <dbReference type="Proteomes" id="UP000628736"/>
    </source>
</evidence>
<feature type="domain" description="Periplasmic binding protein" evidence="10">
    <location>
        <begin position="46"/>
        <end position="318"/>
    </location>
</feature>
<evidence type="ECO:0000256" key="2">
    <source>
        <dbReference type="ARBA" id="ARBA00022448"/>
    </source>
</evidence>
<protein>
    <recommendedName>
        <fullName evidence="9">D-galactose/methyl-galactoside binding periplasmic protein MglB</fullName>
    </recommendedName>
</protein>
<dbReference type="InterPro" id="IPR028082">
    <property type="entry name" value="Peripla_BP_I"/>
</dbReference>
<dbReference type="GO" id="GO:0030246">
    <property type="term" value="F:carbohydrate binding"/>
    <property type="evidence" value="ECO:0007669"/>
    <property type="project" value="InterPro"/>
</dbReference>
<evidence type="ECO:0000313" key="11">
    <source>
        <dbReference type="EMBL" id="MBC5722212.1"/>
    </source>
</evidence>
<reference evidence="11" key="1">
    <citation type="submission" date="2020-08" db="EMBL/GenBank/DDBJ databases">
        <title>Genome public.</title>
        <authorList>
            <person name="Liu C."/>
            <person name="Sun Q."/>
        </authorList>
    </citation>
    <scope>NUCLEOTIDE SEQUENCE</scope>
    <source>
        <strain evidence="11">NSJ-23</strain>
    </source>
</reference>
<evidence type="ECO:0000256" key="7">
    <source>
        <dbReference type="ARBA" id="ARBA00022837"/>
    </source>
</evidence>
<evidence type="ECO:0000256" key="8">
    <source>
        <dbReference type="ARBA" id="ARBA00034323"/>
    </source>
</evidence>
<proteinExistence type="predicted"/>
<dbReference type="InterPro" id="IPR025997">
    <property type="entry name" value="SBP_2_dom"/>
</dbReference>
<dbReference type="EMBL" id="JACOPO010000003">
    <property type="protein sequence ID" value="MBC5722212.1"/>
    <property type="molecule type" value="Genomic_DNA"/>
</dbReference>
<dbReference type="Gene3D" id="3.40.50.2300">
    <property type="match status" value="2"/>
</dbReference>
<dbReference type="PANTHER" id="PTHR30036:SF2">
    <property type="entry name" value="D-GALACTOSE_METHYL-GALACTOSIDE BINDING PERIPLASMIC PROTEIN MGLB"/>
    <property type="match status" value="1"/>
</dbReference>
<dbReference type="Pfam" id="PF13407">
    <property type="entry name" value="Peripla_BP_4"/>
    <property type="match status" value="1"/>
</dbReference>
<evidence type="ECO:0000256" key="5">
    <source>
        <dbReference type="ARBA" id="ARBA00022729"/>
    </source>
</evidence>
<dbReference type="SUPFAM" id="SSF53822">
    <property type="entry name" value="Periplasmic binding protein-like I"/>
    <property type="match status" value="1"/>
</dbReference>
<keyword evidence="7" id="KW-0106">Calcium</keyword>
<keyword evidence="2" id="KW-0813">Transport</keyword>
<evidence type="ECO:0000256" key="6">
    <source>
        <dbReference type="ARBA" id="ARBA00022764"/>
    </source>
</evidence>
<comment type="subcellular location">
    <subcellularLocation>
        <location evidence="1">Cell envelope</location>
    </subcellularLocation>
</comment>